<dbReference type="PANTHER" id="PTHR24291">
    <property type="entry name" value="CYTOCHROME P450 FAMILY 4"/>
    <property type="match status" value="1"/>
</dbReference>
<keyword evidence="5 7" id="KW-0408">Iron</keyword>
<gene>
    <name evidence="9" type="ORF">C1645_767067</name>
</gene>
<dbReference type="PRINTS" id="PR00463">
    <property type="entry name" value="EP450I"/>
</dbReference>
<evidence type="ECO:0000256" key="6">
    <source>
        <dbReference type="ARBA" id="ARBA00023033"/>
    </source>
</evidence>
<dbReference type="PROSITE" id="PS00086">
    <property type="entry name" value="CYTOCHROME_P450"/>
    <property type="match status" value="1"/>
</dbReference>
<dbReference type="GO" id="GO:0005506">
    <property type="term" value="F:iron ion binding"/>
    <property type="evidence" value="ECO:0007669"/>
    <property type="project" value="InterPro"/>
</dbReference>
<keyword evidence="2 7" id="KW-0349">Heme</keyword>
<dbReference type="PRINTS" id="PR00385">
    <property type="entry name" value="P450"/>
</dbReference>
<accession>A0A397SZZ6</accession>
<evidence type="ECO:0000256" key="2">
    <source>
        <dbReference type="ARBA" id="ARBA00022617"/>
    </source>
</evidence>
<dbReference type="STRING" id="658196.A0A397SZZ6"/>
<evidence type="ECO:0000256" key="4">
    <source>
        <dbReference type="ARBA" id="ARBA00023002"/>
    </source>
</evidence>
<evidence type="ECO:0000313" key="9">
    <source>
        <dbReference type="EMBL" id="RIA91638.1"/>
    </source>
</evidence>
<evidence type="ECO:0000256" key="8">
    <source>
        <dbReference type="RuleBase" id="RU000461"/>
    </source>
</evidence>
<feature type="binding site" description="axial binding residue" evidence="7">
    <location>
        <position position="431"/>
    </location>
    <ligand>
        <name>heme</name>
        <dbReference type="ChEBI" id="CHEBI:30413"/>
    </ligand>
    <ligandPart>
        <name>Fe</name>
        <dbReference type="ChEBI" id="CHEBI:18248"/>
    </ligandPart>
</feature>
<dbReference type="OrthoDB" id="1470350at2759"/>
<dbReference type="InterPro" id="IPR036396">
    <property type="entry name" value="Cyt_P450_sf"/>
</dbReference>
<comment type="cofactor">
    <cofactor evidence="7">
        <name>heme</name>
        <dbReference type="ChEBI" id="CHEBI:30413"/>
    </cofactor>
</comment>
<keyword evidence="10" id="KW-1185">Reference proteome</keyword>
<name>A0A397SZZ6_9GLOM</name>
<dbReference type="AlphaFoldDB" id="A0A397SZZ6"/>
<evidence type="ECO:0000313" key="10">
    <source>
        <dbReference type="Proteomes" id="UP000265703"/>
    </source>
</evidence>
<keyword evidence="6 8" id="KW-0503">Monooxygenase</keyword>
<dbReference type="InterPro" id="IPR002401">
    <property type="entry name" value="Cyt_P450_E_grp-I"/>
</dbReference>
<reference evidence="9 10" key="1">
    <citation type="submission" date="2018-06" db="EMBL/GenBank/DDBJ databases">
        <title>Comparative genomics reveals the genomic features of Rhizophagus irregularis, R. cerebriforme, R. diaphanum and Gigaspora rosea, and their symbiotic lifestyle signature.</title>
        <authorList>
            <person name="Morin E."/>
            <person name="San Clemente H."/>
            <person name="Chen E.C.H."/>
            <person name="De La Providencia I."/>
            <person name="Hainaut M."/>
            <person name="Kuo A."/>
            <person name="Kohler A."/>
            <person name="Murat C."/>
            <person name="Tang N."/>
            <person name="Roy S."/>
            <person name="Loubradou J."/>
            <person name="Henrissat B."/>
            <person name="Grigoriev I.V."/>
            <person name="Corradi N."/>
            <person name="Roux C."/>
            <person name="Martin F.M."/>
        </authorList>
    </citation>
    <scope>NUCLEOTIDE SEQUENCE [LARGE SCALE GENOMIC DNA]</scope>
    <source>
        <strain evidence="9 10">DAOM 227022</strain>
    </source>
</reference>
<dbReference type="PANTHER" id="PTHR24291:SF50">
    <property type="entry name" value="BIFUNCTIONAL ALBAFLAVENONE MONOOXYGENASE_TERPENE SYNTHASE"/>
    <property type="match status" value="1"/>
</dbReference>
<evidence type="ECO:0000256" key="1">
    <source>
        <dbReference type="ARBA" id="ARBA00010617"/>
    </source>
</evidence>
<sequence>MFALVFFAIIFVAILYFLKFNKSSRELEHIPYVSALPVIWALFRNKPHDEIQDIVRKSSKGHDIYLSKLGPYVSLNIASPEYAKDLLMKSEDIAPKFEYRPGNVLYDFFGNGMVFSNGDKWRTYRNLANPAFNLALSPEMVGETTMDLFSFIQQNLNRPIDIFEVMQRTTIEVLGKLAFGYKFGCLESEETPHIINIYKFIISTVESVYRIVFPWISNLPTEHNKKFHRAIKEFDEFIFDIIETKRNKIKNNSEKYTNNGRVDLLTSMLELSEREGIHTDTKQLRDEMVIFFVAGHDTTSMSLSTSFYYLAKYPEMQEKARAEVISILGNEPVIPTSDQLKEMKYINAIIKESLRMFPPASGLSFRTLEEQIKIGSHVIPKKTLCTVNIWQLLHDPENWENPSQYNPERFLNNKKRHPFSWIPFSSGPRNCIGQNFSLMEQRVILSMMLLKYNWTLPKNSINKDKLMLEAQFLLRPVDLKLIFTERN</sequence>
<keyword evidence="3 7" id="KW-0479">Metal-binding</keyword>
<dbReference type="SUPFAM" id="SSF48264">
    <property type="entry name" value="Cytochrome P450"/>
    <property type="match status" value="1"/>
</dbReference>
<evidence type="ECO:0000256" key="3">
    <source>
        <dbReference type="ARBA" id="ARBA00022723"/>
    </source>
</evidence>
<dbReference type="GO" id="GO:0004497">
    <property type="term" value="F:monooxygenase activity"/>
    <property type="evidence" value="ECO:0007669"/>
    <property type="project" value="UniProtKB-KW"/>
</dbReference>
<protein>
    <submittedName>
        <fullName evidence="9">Cytochrome P450</fullName>
    </submittedName>
</protein>
<dbReference type="EMBL" id="QKYT01000147">
    <property type="protein sequence ID" value="RIA91638.1"/>
    <property type="molecule type" value="Genomic_DNA"/>
</dbReference>
<dbReference type="GO" id="GO:0016705">
    <property type="term" value="F:oxidoreductase activity, acting on paired donors, with incorporation or reduction of molecular oxygen"/>
    <property type="evidence" value="ECO:0007669"/>
    <property type="project" value="InterPro"/>
</dbReference>
<comment type="caution">
    <text evidence="9">The sequence shown here is derived from an EMBL/GenBank/DDBJ whole genome shotgun (WGS) entry which is preliminary data.</text>
</comment>
<dbReference type="GO" id="GO:0020037">
    <property type="term" value="F:heme binding"/>
    <property type="evidence" value="ECO:0007669"/>
    <property type="project" value="InterPro"/>
</dbReference>
<dbReference type="InterPro" id="IPR017972">
    <property type="entry name" value="Cyt_P450_CS"/>
</dbReference>
<evidence type="ECO:0000256" key="5">
    <source>
        <dbReference type="ARBA" id="ARBA00023004"/>
    </source>
</evidence>
<proteinExistence type="inferred from homology"/>
<comment type="similarity">
    <text evidence="1 8">Belongs to the cytochrome P450 family.</text>
</comment>
<dbReference type="InterPro" id="IPR001128">
    <property type="entry name" value="Cyt_P450"/>
</dbReference>
<evidence type="ECO:0000256" key="7">
    <source>
        <dbReference type="PIRSR" id="PIRSR602401-1"/>
    </source>
</evidence>
<dbReference type="InterPro" id="IPR050196">
    <property type="entry name" value="Cytochrome_P450_Monoox"/>
</dbReference>
<keyword evidence="4 8" id="KW-0560">Oxidoreductase</keyword>
<dbReference type="Proteomes" id="UP000265703">
    <property type="component" value="Unassembled WGS sequence"/>
</dbReference>
<dbReference type="Pfam" id="PF00067">
    <property type="entry name" value="p450"/>
    <property type="match status" value="1"/>
</dbReference>
<organism evidence="9 10">
    <name type="scientific">Glomus cerebriforme</name>
    <dbReference type="NCBI Taxonomy" id="658196"/>
    <lineage>
        <taxon>Eukaryota</taxon>
        <taxon>Fungi</taxon>
        <taxon>Fungi incertae sedis</taxon>
        <taxon>Mucoromycota</taxon>
        <taxon>Glomeromycotina</taxon>
        <taxon>Glomeromycetes</taxon>
        <taxon>Glomerales</taxon>
        <taxon>Glomeraceae</taxon>
        <taxon>Glomus</taxon>
    </lineage>
</organism>
<dbReference type="Gene3D" id="1.10.630.10">
    <property type="entry name" value="Cytochrome P450"/>
    <property type="match status" value="1"/>
</dbReference>